<dbReference type="SUPFAM" id="SSF111369">
    <property type="entry name" value="HlyD-like secretion proteins"/>
    <property type="match status" value="1"/>
</dbReference>
<evidence type="ECO:0000256" key="1">
    <source>
        <dbReference type="ARBA" id="ARBA00004377"/>
    </source>
</evidence>
<dbReference type="GO" id="GO:0005886">
    <property type="term" value="C:plasma membrane"/>
    <property type="evidence" value="ECO:0007669"/>
    <property type="project" value="UniProtKB-SubCell"/>
</dbReference>
<dbReference type="RefSeq" id="WP_029311204.1">
    <property type="nucleotide sequence ID" value="NZ_FTNE01000005.1"/>
</dbReference>
<evidence type="ECO:0000259" key="11">
    <source>
        <dbReference type="Pfam" id="PF25994"/>
    </source>
</evidence>
<organism evidence="13 14">
    <name type="scientific">Acidiphilium rubrum</name>
    <dbReference type="NCBI Taxonomy" id="526"/>
    <lineage>
        <taxon>Bacteria</taxon>
        <taxon>Pseudomonadati</taxon>
        <taxon>Pseudomonadota</taxon>
        <taxon>Alphaproteobacteria</taxon>
        <taxon>Acetobacterales</taxon>
        <taxon>Acidocellaceae</taxon>
        <taxon>Acidiphilium</taxon>
    </lineage>
</organism>
<dbReference type="InterPro" id="IPR058781">
    <property type="entry name" value="HH_AprE-like"/>
</dbReference>
<keyword evidence="14" id="KW-1185">Reference proteome</keyword>
<evidence type="ECO:0000256" key="6">
    <source>
        <dbReference type="ARBA" id="ARBA00022692"/>
    </source>
</evidence>
<name>A0A8G2CJF9_ACIRU</name>
<dbReference type="InterPro" id="IPR010129">
    <property type="entry name" value="T1SS_HlyD"/>
</dbReference>
<dbReference type="NCBIfam" id="TIGR01843">
    <property type="entry name" value="type_I_hlyD"/>
    <property type="match status" value="1"/>
</dbReference>
<dbReference type="GO" id="GO:0015031">
    <property type="term" value="P:protein transport"/>
    <property type="evidence" value="ECO:0007669"/>
    <property type="project" value="InterPro"/>
</dbReference>
<evidence type="ECO:0000256" key="9">
    <source>
        <dbReference type="RuleBase" id="RU365093"/>
    </source>
</evidence>
<accession>A0A8G2CJF9</accession>
<comment type="caution">
    <text evidence="13">The sequence shown here is derived from an EMBL/GenBank/DDBJ whole genome shotgun (WGS) entry which is preliminary data.</text>
</comment>
<comment type="subcellular location">
    <subcellularLocation>
        <location evidence="1 9">Cell inner membrane</location>
        <topology evidence="1 9">Single-pass membrane protein</topology>
    </subcellularLocation>
</comment>
<evidence type="ECO:0000256" key="3">
    <source>
        <dbReference type="ARBA" id="ARBA00022448"/>
    </source>
</evidence>
<dbReference type="InterPro" id="IPR058982">
    <property type="entry name" value="Beta-barrel_AprE"/>
</dbReference>
<evidence type="ECO:0000256" key="8">
    <source>
        <dbReference type="ARBA" id="ARBA00023136"/>
    </source>
</evidence>
<evidence type="ECO:0000256" key="2">
    <source>
        <dbReference type="ARBA" id="ARBA00009477"/>
    </source>
</evidence>
<sequence length="472" mass="50453">MAKSAPQRASGVSGSALALATPGQLADTPIPLLEFQSPTAAVIAIPVPAISRYTALIVTAMVFALIIIASTVRVSKVVTAQGKLVSSAPTIMLQPFDTSIVQSIDVHEGQIVHKGELLARLNPTFARANLTALRAQVVALSAQQARLVAEATGKTYAPAHPNPAQALQAAIFASRKAERTYTVENYDQKIAELHLIVTKSVQEAGFFKKQVGVAQDVENMRNQLQKMQVGSKLNSLLALNDRLTVSSSLSSAIATASAGERDLAAQRAERDAYEKKWSAAVSEDLAETTSKLVTAQQDLSKAQLQSQLVVLRAPRDAIVLTVAHVSVGSVLQSGEKFISLVPVDAPLTVEADISGTESGYVHIGDPVTINFDTFDFLRYGSAKGTLKSISADSFSPEQTPGDGGSALPNRPHSLYYRADISLDELMLHNVPPGFRLVPGMPLNANIKVGRRTIMSYFITKIMPVAYDSMREP</sequence>
<evidence type="ECO:0000256" key="7">
    <source>
        <dbReference type="ARBA" id="ARBA00022989"/>
    </source>
</evidence>
<keyword evidence="4 9" id="KW-1003">Cell membrane</keyword>
<evidence type="ECO:0000256" key="4">
    <source>
        <dbReference type="ARBA" id="ARBA00022475"/>
    </source>
</evidence>
<dbReference type="OrthoDB" id="9810980at2"/>
<protein>
    <recommendedName>
        <fullName evidence="9">Membrane fusion protein (MFP) family protein</fullName>
    </recommendedName>
</protein>
<evidence type="ECO:0000256" key="5">
    <source>
        <dbReference type="ARBA" id="ARBA00022519"/>
    </source>
</evidence>
<dbReference type="Pfam" id="PF26002">
    <property type="entry name" value="Beta-barrel_AprE"/>
    <property type="match status" value="1"/>
</dbReference>
<keyword evidence="8 9" id="KW-0472">Membrane</keyword>
<dbReference type="Gene3D" id="2.40.50.100">
    <property type="match status" value="1"/>
</dbReference>
<feature type="domain" description="AprE-like long alpha-helical hairpin" evidence="11">
    <location>
        <begin position="126"/>
        <end position="303"/>
    </location>
</feature>
<dbReference type="PANTHER" id="PTHR30386:SF26">
    <property type="entry name" value="TRANSPORT PROTEIN COMB"/>
    <property type="match status" value="1"/>
</dbReference>
<reference evidence="13 14" key="1">
    <citation type="submission" date="2017-01" db="EMBL/GenBank/DDBJ databases">
        <authorList>
            <person name="Varghese N."/>
            <person name="Submissions S."/>
        </authorList>
    </citation>
    <scope>NUCLEOTIDE SEQUENCE [LARGE SCALE GENOMIC DNA]</scope>
    <source>
        <strain evidence="13 14">ATCC 35905</strain>
    </source>
</reference>
<dbReference type="InterPro" id="IPR050739">
    <property type="entry name" value="MFP"/>
</dbReference>
<dbReference type="Proteomes" id="UP000186308">
    <property type="component" value="Unassembled WGS sequence"/>
</dbReference>
<keyword evidence="5 9" id="KW-0997">Cell inner membrane</keyword>
<comment type="similarity">
    <text evidence="2 9">Belongs to the membrane fusion protein (MFP) (TC 8.A.1) family.</text>
</comment>
<gene>
    <name evidence="13" type="ORF">SAMN05421828_105140</name>
</gene>
<evidence type="ECO:0000256" key="10">
    <source>
        <dbReference type="SAM" id="MobiDB-lite"/>
    </source>
</evidence>
<feature type="transmembrane region" description="Helical" evidence="9">
    <location>
        <begin position="49"/>
        <end position="69"/>
    </location>
</feature>
<dbReference type="PANTHER" id="PTHR30386">
    <property type="entry name" value="MEMBRANE FUSION SUBUNIT OF EMRAB-TOLC MULTIDRUG EFFLUX PUMP"/>
    <property type="match status" value="1"/>
</dbReference>
<dbReference type="PRINTS" id="PR01490">
    <property type="entry name" value="RTXTOXIND"/>
</dbReference>
<dbReference type="Pfam" id="PF25994">
    <property type="entry name" value="HH_AprE"/>
    <property type="match status" value="1"/>
</dbReference>
<keyword evidence="3 9" id="KW-0813">Transport</keyword>
<evidence type="ECO:0000259" key="12">
    <source>
        <dbReference type="Pfam" id="PF26002"/>
    </source>
</evidence>
<dbReference type="Gene3D" id="2.40.30.170">
    <property type="match status" value="1"/>
</dbReference>
<feature type="domain" description="AprE-like beta-barrel" evidence="12">
    <location>
        <begin position="347"/>
        <end position="449"/>
    </location>
</feature>
<proteinExistence type="inferred from homology"/>
<evidence type="ECO:0000313" key="14">
    <source>
        <dbReference type="Proteomes" id="UP000186308"/>
    </source>
</evidence>
<keyword evidence="7 9" id="KW-1133">Transmembrane helix</keyword>
<dbReference type="AlphaFoldDB" id="A0A8G2CJF9"/>
<evidence type="ECO:0000313" key="13">
    <source>
        <dbReference type="EMBL" id="SIQ50300.1"/>
    </source>
</evidence>
<keyword evidence="6 9" id="KW-0812">Transmembrane</keyword>
<dbReference type="EMBL" id="FTNE01000005">
    <property type="protein sequence ID" value="SIQ50300.1"/>
    <property type="molecule type" value="Genomic_DNA"/>
</dbReference>
<feature type="region of interest" description="Disordered" evidence="10">
    <location>
        <begin position="391"/>
        <end position="410"/>
    </location>
</feature>